<dbReference type="InterPro" id="IPR012485">
    <property type="entry name" value="CENP-I"/>
</dbReference>
<comment type="subcellular location">
    <subcellularLocation>
        <location evidence="2">Chromosome</location>
        <location evidence="2">Centromere</location>
    </subcellularLocation>
    <subcellularLocation>
        <location evidence="1">Nucleus</location>
    </subcellularLocation>
</comment>
<keyword evidence="6" id="KW-0137">Centromere</keyword>
<dbReference type="GO" id="GO:0000070">
    <property type="term" value="P:mitotic sister chromatid segregation"/>
    <property type="evidence" value="ECO:0007669"/>
    <property type="project" value="TreeGrafter"/>
</dbReference>
<protein>
    <submittedName>
        <fullName evidence="7">Mis6-domain-containing protein</fullName>
    </submittedName>
</protein>
<evidence type="ECO:0000313" key="7">
    <source>
        <dbReference type="EMBL" id="KAF1967378.1"/>
    </source>
</evidence>
<evidence type="ECO:0000256" key="6">
    <source>
        <dbReference type="ARBA" id="ARBA00023328"/>
    </source>
</evidence>
<dbReference type="PANTHER" id="PTHR48208">
    <property type="entry name" value="CENTROMERE PROTEIN I"/>
    <property type="match status" value="1"/>
</dbReference>
<evidence type="ECO:0000313" key="8">
    <source>
        <dbReference type="Proteomes" id="UP000800036"/>
    </source>
</evidence>
<sequence length="716" mass="79872">MPSIADSERPASLRDALEALERGEQASNTPAKQRAVKVSGVVDVICRHAFDVGLDQESLRTVVQIASVKTELDQTSVTTLIKNLYPAQRVPAGLVVTIVGALGQGKGKPTPGTQNGFVKWLITVHEIIDDSTVLSRLYGVLFGMLDSISIRTSLCHLLSLITLRKHVKPFRIEQLLELARGLGNEPALQGLLRVYKDYYPDIILGSTSASRNSFPPAPDAEWRSRITAIQERAAAEADAGFEQHNGFKVSRKGPKRGKSSAIPDVHTFHANETSVTLEGIDNVEDFVEKLDLIDPPGQMVSFLTDPLLQKYVELRDTPIISRRIQLWLESCLEDQYNASREGVVDVRYLSQILEGLLRHVQYTNSLLPTVQAFLKEYLLVWDGLQNVDTLLSLISYIPIQPFADARVTFLQPLERALGGHDLQSYEYLLGFYTLLFRQWTNQAMRQSSRSGSALEHPDQRALFDLASHFSTLSSSLVLDLPPDSPSALSITSAILTFYEQLSTSSKPQHIPIILPPTTLINLLTLSSSTTVFARITGIVANYRHAFSAHPVPIHQYYPEEVTAAFNSTMRDIHNLLWLSRGLLIDPPKCVGLHCEPELRDTLHAYLTDLDHEYGIQTAFNMTHNPLLASLALSAWLDVENEEIEKEGYGPDAITRHAGPMSQISLERLRARGGVNVDWEAYRVRLLRWLEERGLRGPEDFMFAASVPLRTKYGDQA</sequence>
<gene>
    <name evidence="7" type="ORF">BU23DRAFT_559441</name>
</gene>
<evidence type="ECO:0000256" key="1">
    <source>
        <dbReference type="ARBA" id="ARBA00004123"/>
    </source>
</evidence>
<keyword evidence="5" id="KW-0539">Nucleus</keyword>
<evidence type="ECO:0000256" key="5">
    <source>
        <dbReference type="ARBA" id="ARBA00023242"/>
    </source>
</evidence>
<dbReference type="GO" id="GO:0000939">
    <property type="term" value="C:inner kinetochore"/>
    <property type="evidence" value="ECO:0007669"/>
    <property type="project" value="TreeGrafter"/>
</dbReference>
<evidence type="ECO:0000256" key="3">
    <source>
        <dbReference type="ARBA" id="ARBA00005470"/>
    </source>
</evidence>
<dbReference type="OrthoDB" id="6347512at2759"/>
<name>A0A6A5URQ6_9PLEO</name>
<dbReference type="Proteomes" id="UP000800036">
    <property type="component" value="Unassembled WGS sequence"/>
</dbReference>
<dbReference type="GO" id="GO:0034080">
    <property type="term" value="P:CENP-A containing chromatin assembly"/>
    <property type="evidence" value="ECO:0007669"/>
    <property type="project" value="TreeGrafter"/>
</dbReference>
<evidence type="ECO:0000256" key="2">
    <source>
        <dbReference type="ARBA" id="ARBA00004584"/>
    </source>
</evidence>
<proteinExistence type="inferred from homology"/>
<organism evidence="7 8">
    <name type="scientific">Bimuria novae-zelandiae CBS 107.79</name>
    <dbReference type="NCBI Taxonomy" id="1447943"/>
    <lineage>
        <taxon>Eukaryota</taxon>
        <taxon>Fungi</taxon>
        <taxon>Dikarya</taxon>
        <taxon>Ascomycota</taxon>
        <taxon>Pezizomycotina</taxon>
        <taxon>Dothideomycetes</taxon>
        <taxon>Pleosporomycetidae</taxon>
        <taxon>Pleosporales</taxon>
        <taxon>Massarineae</taxon>
        <taxon>Didymosphaeriaceae</taxon>
        <taxon>Bimuria</taxon>
    </lineage>
</organism>
<accession>A0A6A5URQ6</accession>
<dbReference type="AlphaFoldDB" id="A0A6A5URQ6"/>
<dbReference type="CDD" id="cd22647">
    <property type="entry name" value="CTF3_NTD_HEAT"/>
    <property type="match status" value="1"/>
</dbReference>
<dbReference type="Pfam" id="PF07778">
    <property type="entry name" value="CENP-I"/>
    <property type="match status" value="1"/>
</dbReference>
<reference evidence="7" key="1">
    <citation type="journal article" date="2020" name="Stud. Mycol.">
        <title>101 Dothideomycetes genomes: a test case for predicting lifestyles and emergence of pathogens.</title>
        <authorList>
            <person name="Haridas S."/>
            <person name="Albert R."/>
            <person name="Binder M."/>
            <person name="Bloem J."/>
            <person name="Labutti K."/>
            <person name="Salamov A."/>
            <person name="Andreopoulos B."/>
            <person name="Baker S."/>
            <person name="Barry K."/>
            <person name="Bills G."/>
            <person name="Bluhm B."/>
            <person name="Cannon C."/>
            <person name="Castanera R."/>
            <person name="Culley D."/>
            <person name="Daum C."/>
            <person name="Ezra D."/>
            <person name="Gonzalez J."/>
            <person name="Henrissat B."/>
            <person name="Kuo A."/>
            <person name="Liang C."/>
            <person name="Lipzen A."/>
            <person name="Lutzoni F."/>
            <person name="Magnuson J."/>
            <person name="Mondo S."/>
            <person name="Nolan M."/>
            <person name="Ohm R."/>
            <person name="Pangilinan J."/>
            <person name="Park H.-J."/>
            <person name="Ramirez L."/>
            <person name="Alfaro M."/>
            <person name="Sun H."/>
            <person name="Tritt A."/>
            <person name="Yoshinaga Y."/>
            <person name="Zwiers L.-H."/>
            <person name="Turgeon B."/>
            <person name="Goodwin S."/>
            <person name="Spatafora J."/>
            <person name="Crous P."/>
            <person name="Grigoriev I."/>
        </authorList>
    </citation>
    <scope>NUCLEOTIDE SEQUENCE</scope>
    <source>
        <strain evidence="7">CBS 107.79</strain>
    </source>
</reference>
<evidence type="ECO:0000256" key="4">
    <source>
        <dbReference type="ARBA" id="ARBA00022454"/>
    </source>
</evidence>
<keyword evidence="8" id="KW-1185">Reference proteome</keyword>
<dbReference type="PANTHER" id="PTHR48208:SF2">
    <property type="entry name" value="CENTROMERE PROTEIN I"/>
    <property type="match status" value="1"/>
</dbReference>
<dbReference type="EMBL" id="ML976733">
    <property type="protein sequence ID" value="KAF1967378.1"/>
    <property type="molecule type" value="Genomic_DNA"/>
</dbReference>
<keyword evidence="4" id="KW-0158">Chromosome</keyword>
<dbReference type="GO" id="GO:0005634">
    <property type="term" value="C:nucleus"/>
    <property type="evidence" value="ECO:0007669"/>
    <property type="project" value="UniProtKB-SubCell"/>
</dbReference>
<comment type="similarity">
    <text evidence="3">Belongs to the CENP-I/CTF3 family.</text>
</comment>